<organism evidence="1 2">
    <name type="scientific">Sphaerotilus mobilis</name>
    <dbReference type="NCBI Taxonomy" id="47994"/>
    <lineage>
        <taxon>Bacteria</taxon>
        <taxon>Pseudomonadati</taxon>
        <taxon>Pseudomonadota</taxon>
        <taxon>Betaproteobacteria</taxon>
        <taxon>Burkholderiales</taxon>
        <taxon>Sphaerotilaceae</taxon>
        <taxon>Sphaerotilus</taxon>
    </lineage>
</organism>
<name>A0A4Q7LUQ7_9BURK</name>
<keyword evidence="2" id="KW-1185">Reference proteome</keyword>
<evidence type="ECO:0000313" key="1">
    <source>
        <dbReference type="EMBL" id="RZS57967.1"/>
    </source>
</evidence>
<evidence type="ECO:0000313" key="2">
    <source>
        <dbReference type="Proteomes" id="UP000293433"/>
    </source>
</evidence>
<protein>
    <submittedName>
        <fullName evidence="1">SapC protein</fullName>
    </submittedName>
</protein>
<gene>
    <name evidence="1" type="ORF">EV685_0243</name>
</gene>
<dbReference type="InterPro" id="IPR010836">
    <property type="entry name" value="SapC"/>
</dbReference>
<dbReference type="AlphaFoldDB" id="A0A4Q7LUQ7"/>
<sequence>MTEALKSANGAAAPAANEGASASQRIALVDRKRHAGKRVRPITDWAFARDANAVPLTGVEFGEAAREMPIGFVYVGKDANDKPKLVPMALMGLREKDNLLVSADGRWDARFVPATLRRYPFAYVRTQGGEKLTLVIDEAYGGLNDSKGELLIAADGEPTEYLQNIMRFLDRYELEQQRTEVFCARLVELELLRGAEIKGDMPDGDKVNATGFFMVDEDKLGKLPDAEVLALHRTGMMALIHTHLVSMGQVQALAQRLEARKPAKTAAA</sequence>
<accession>A0A4Q7LUQ7</accession>
<reference evidence="1 2" key="1">
    <citation type="submission" date="2019-02" db="EMBL/GenBank/DDBJ databases">
        <title>Genomic Encyclopedia of Type Strains, Phase IV (KMG-IV): sequencing the most valuable type-strain genomes for metagenomic binning, comparative biology and taxonomic classification.</title>
        <authorList>
            <person name="Goeker M."/>
        </authorList>
    </citation>
    <scope>NUCLEOTIDE SEQUENCE [LARGE SCALE GENOMIC DNA]</scope>
    <source>
        <strain evidence="1 2">DSM 10617</strain>
    </source>
</reference>
<comment type="caution">
    <text evidence="1">The sequence shown here is derived from an EMBL/GenBank/DDBJ whole genome shotgun (WGS) entry which is preliminary data.</text>
</comment>
<proteinExistence type="predicted"/>
<dbReference type="Pfam" id="PF07277">
    <property type="entry name" value="SapC"/>
    <property type="match status" value="1"/>
</dbReference>
<dbReference type="Proteomes" id="UP000293433">
    <property type="component" value="Unassembled WGS sequence"/>
</dbReference>
<dbReference type="EMBL" id="SGWV01000007">
    <property type="protein sequence ID" value="RZS57967.1"/>
    <property type="molecule type" value="Genomic_DNA"/>
</dbReference>
<dbReference type="RefSeq" id="WP_165396684.1">
    <property type="nucleotide sequence ID" value="NZ_SGWV01000007.1"/>
</dbReference>